<dbReference type="InterPro" id="IPR051169">
    <property type="entry name" value="NADH-Q_oxidoreductase"/>
</dbReference>
<evidence type="ECO:0000313" key="8">
    <source>
        <dbReference type="Proteomes" id="UP000006294"/>
    </source>
</evidence>
<dbReference type="InterPro" id="IPR036188">
    <property type="entry name" value="FAD/NAD-bd_sf"/>
</dbReference>
<protein>
    <submittedName>
        <fullName evidence="7">Putative oxidoreductase</fullName>
    </submittedName>
</protein>
<evidence type="ECO:0000256" key="3">
    <source>
        <dbReference type="ARBA" id="ARBA00022630"/>
    </source>
</evidence>
<comment type="cofactor">
    <cofactor evidence="1">
        <name>FAD</name>
        <dbReference type="ChEBI" id="CHEBI:57692"/>
    </cofactor>
</comment>
<evidence type="ECO:0000313" key="7">
    <source>
        <dbReference type="EMBL" id="BAM46978.1"/>
    </source>
</evidence>
<keyword evidence="3" id="KW-0285">Flavoprotein</keyword>
<dbReference type="AlphaFoldDB" id="K0J6Y8"/>
<dbReference type="GO" id="GO:0019646">
    <property type="term" value="P:aerobic electron transport chain"/>
    <property type="evidence" value="ECO:0007669"/>
    <property type="project" value="TreeGrafter"/>
</dbReference>
<dbReference type="HOGENOM" id="CLU_021377_7_2_9"/>
<dbReference type="PATRIC" id="fig|698758.3.peg.840"/>
<dbReference type="KEGG" id="axl:AXY_08460"/>
<sequence length="404" mass="45164">MTPLKIVVLGAGYAGLTAILKLQHAKIEQSIELTLINKHQYHYQTSWLHRNAAGSHSVNDTIFDLKDILDLQKVNLIEASVTDIDPKQQIIKTDSGAYPYDYLIIGLGSEIDSFQIPGLKEHAYSITTLTRAMRLHQRILTILDEYRQTSMSRDLQFVIGGGGFTGVVLLGELTEQLPILCAERGIDYRKIKLLSIEYESTVLPEFDLELGEYAMQQLENRRVEFKLGTKIKSLNSNSIKIERSGIVEDLPVDLFVWTAGVRGNHLIEQAKIPTMLGRVEVEQDLTVPGYPSIYVIGDVALVKDPKGRAYLPNADIAIQKAKTAVDNLLLKLSGSDEIIPFEFKNKGTIASIGAKDAIGVTANGRRIFGRPVAYLKKLSDYQFLYEIGGWKLVRMQMKKRSSID</sequence>
<feature type="domain" description="FAD/NAD(P)-binding" evidence="6">
    <location>
        <begin position="5"/>
        <end position="319"/>
    </location>
</feature>
<dbReference type="OrthoDB" id="9781621at2"/>
<gene>
    <name evidence="7" type="ordered locus">AXY_08460</name>
</gene>
<reference evidence="7 8" key="1">
    <citation type="submission" date="2011-01" db="EMBL/GenBank/DDBJ databases">
        <title>Whole genome sequence of Amphibacillus xylinus NBRC 15112.</title>
        <authorList>
            <person name="Nakazawa H."/>
            <person name="Katano Y."/>
            <person name="Nakamura S."/>
            <person name="Sasagawa M."/>
            <person name="Fukada J."/>
            <person name="Arai T."/>
            <person name="Sasakura N."/>
            <person name="Mochizuki D."/>
            <person name="Hosoyama A."/>
            <person name="Harada K."/>
            <person name="Horikawa H."/>
            <person name="Kato Y."/>
            <person name="Harada T."/>
            <person name="Sasaki K."/>
            <person name="Sekiguchi M."/>
            <person name="Hodoyama M."/>
            <person name="Nishiko R."/>
            <person name="Narita H."/>
            <person name="Hanamaki A."/>
            <person name="Hata C."/>
            <person name="Konno Y."/>
            <person name="Niimura Y."/>
            <person name="Yamazaki S."/>
            <person name="Fujita N."/>
        </authorList>
    </citation>
    <scope>NUCLEOTIDE SEQUENCE [LARGE SCALE GENOMIC DNA]</scope>
    <source>
        <strain evidence="8">ATCC 51415 / DSM 6626 / JCM 7361 / LMG 17667 / NBRC 15112 / Ep01</strain>
    </source>
</reference>
<proteinExistence type="inferred from homology"/>
<keyword evidence="4" id="KW-0274">FAD</keyword>
<keyword evidence="8" id="KW-1185">Reference proteome</keyword>
<dbReference type="PANTHER" id="PTHR42913">
    <property type="entry name" value="APOPTOSIS-INDUCING FACTOR 1"/>
    <property type="match status" value="1"/>
</dbReference>
<dbReference type="RefSeq" id="WP_015009583.1">
    <property type="nucleotide sequence ID" value="NC_018704.1"/>
</dbReference>
<evidence type="ECO:0000256" key="1">
    <source>
        <dbReference type="ARBA" id="ARBA00001974"/>
    </source>
</evidence>
<evidence type="ECO:0000256" key="4">
    <source>
        <dbReference type="ARBA" id="ARBA00022827"/>
    </source>
</evidence>
<dbReference type="InterPro" id="IPR023753">
    <property type="entry name" value="FAD/NAD-binding_dom"/>
</dbReference>
<dbReference type="Gene3D" id="3.50.50.100">
    <property type="match status" value="1"/>
</dbReference>
<keyword evidence="5" id="KW-0560">Oxidoreductase</keyword>
<dbReference type="GO" id="GO:0003955">
    <property type="term" value="F:NAD(P)H dehydrogenase (quinone) activity"/>
    <property type="evidence" value="ECO:0007669"/>
    <property type="project" value="TreeGrafter"/>
</dbReference>
<accession>K0J6Y8</accession>
<evidence type="ECO:0000256" key="2">
    <source>
        <dbReference type="ARBA" id="ARBA00005272"/>
    </source>
</evidence>
<name>K0J6Y8_AMPXN</name>
<dbReference type="PANTHER" id="PTHR42913:SF3">
    <property type="entry name" value="64 KDA MITOCHONDRIAL NADH DEHYDROGENASE (EUROFUNG)"/>
    <property type="match status" value="1"/>
</dbReference>
<dbReference type="PRINTS" id="PR00368">
    <property type="entry name" value="FADPNR"/>
</dbReference>
<evidence type="ECO:0000259" key="6">
    <source>
        <dbReference type="Pfam" id="PF07992"/>
    </source>
</evidence>
<evidence type="ECO:0000256" key="5">
    <source>
        <dbReference type="ARBA" id="ARBA00023002"/>
    </source>
</evidence>
<dbReference type="eggNOG" id="COG1252">
    <property type="taxonomic scope" value="Bacteria"/>
</dbReference>
<dbReference type="SUPFAM" id="SSF51905">
    <property type="entry name" value="FAD/NAD(P)-binding domain"/>
    <property type="match status" value="2"/>
</dbReference>
<comment type="similarity">
    <text evidence="2">Belongs to the NADH dehydrogenase family.</text>
</comment>
<organism evidence="7 8">
    <name type="scientific">Amphibacillus xylanus (strain ATCC 51415 / DSM 6626 / JCM 7361 / LMG 17667 / NBRC 15112 / Ep01)</name>
    <dbReference type="NCBI Taxonomy" id="698758"/>
    <lineage>
        <taxon>Bacteria</taxon>
        <taxon>Bacillati</taxon>
        <taxon>Bacillota</taxon>
        <taxon>Bacilli</taxon>
        <taxon>Bacillales</taxon>
        <taxon>Bacillaceae</taxon>
        <taxon>Amphibacillus</taxon>
    </lineage>
</organism>
<dbReference type="STRING" id="698758.AXY_08460"/>
<dbReference type="Proteomes" id="UP000006294">
    <property type="component" value="Chromosome"/>
</dbReference>
<dbReference type="EMBL" id="AP012050">
    <property type="protein sequence ID" value="BAM46978.1"/>
    <property type="molecule type" value="Genomic_DNA"/>
</dbReference>
<dbReference type="Pfam" id="PF07992">
    <property type="entry name" value="Pyr_redox_2"/>
    <property type="match status" value="1"/>
</dbReference>